<evidence type="ECO:0000313" key="10">
    <source>
        <dbReference type="Proteomes" id="UP001500945"/>
    </source>
</evidence>
<feature type="domain" description="ABC transporter substrate-binding protein PnrA-like" evidence="8">
    <location>
        <begin position="59"/>
        <end position="300"/>
    </location>
</feature>
<protein>
    <recommendedName>
        <fullName evidence="8">ABC transporter substrate-binding protein PnrA-like domain-containing protein</fullName>
    </recommendedName>
</protein>
<evidence type="ECO:0000256" key="5">
    <source>
        <dbReference type="ARBA" id="ARBA00023136"/>
    </source>
</evidence>
<accession>A0ABP8KL43</accession>
<keyword evidence="5" id="KW-0472">Membrane</keyword>
<keyword evidence="3" id="KW-1003">Cell membrane</keyword>
<dbReference type="PROSITE" id="PS51257">
    <property type="entry name" value="PROKAR_LIPOPROTEIN"/>
    <property type="match status" value="1"/>
</dbReference>
<dbReference type="RefSeq" id="WP_345207007.1">
    <property type="nucleotide sequence ID" value="NZ_BAABGM010000016.1"/>
</dbReference>
<organism evidence="9 10">
    <name type="scientific">Fodinibacter luteus</name>
    <dbReference type="NCBI Taxonomy" id="552064"/>
    <lineage>
        <taxon>Bacteria</taxon>
        <taxon>Bacillati</taxon>
        <taxon>Actinomycetota</taxon>
        <taxon>Actinomycetes</taxon>
        <taxon>Micrococcales</taxon>
        <taxon>Intrasporangiaceae</taxon>
        <taxon>Fodinibacter (ex Wang et al. 2009)</taxon>
    </lineage>
</organism>
<evidence type="ECO:0000256" key="3">
    <source>
        <dbReference type="ARBA" id="ARBA00022475"/>
    </source>
</evidence>
<evidence type="ECO:0000256" key="7">
    <source>
        <dbReference type="SAM" id="SignalP"/>
    </source>
</evidence>
<dbReference type="Gene3D" id="3.40.50.2300">
    <property type="match status" value="2"/>
</dbReference>
<dbReference type="InterPro" id="IPR050957">
    <property type="entry name" value="BMP_lipoprotein"/>
</dbReference>
<dbReference type="InterPro" id="IPR003760">
    <property type="entry name" value="PnrA-like"/>
</dbReference>
<dbReference type="Pfam" id="PF02608">
    <property type="entry name" value="Bmp"/>
    <property type="match status" value="1"/>
</dbReference>
<name>A0ABP8KL43_9MICO</name>
<proteinExistence type="inferred from homology"/>
<dbReference type="InterPro" id="IPR028082">
    <property type="entry name" value="Peripla_BP_I"/>
</dbReference>
<evidence type="ECO:0000256" key="2">
    <source>
        <dbReference type="ARBA" id="ARBA00008610"/>
    </source>
</evidence>
<keyword evidence="6" id="KW-0449">Lipoprotein</keyword>
<sequence length="362" mass="37133">MKSTRYLVAAPAALALALAGCGGSTGNTDTPDATGSAAAGAPTDDSNCADAEVFCIGLVTDTGKVDDKSFNQSAHEGAMAAAKEANGFYKYVETQDAKDYAANMAQFTNKKYDAVVTVGFLMTDATVAAATASPETRFIGVDQAYDAKTVTVKNLTGLIFPEDQAGYGAGYLAGLMTKTNKLGQVLGLEIPPVQKFAKGFEAGAKAANPAVTVSTVYHPAADNAFTDPVWGAGEAKKQLAQGADIIFGAGGQTGNGALQEVAKASGAGTDKFCIGVDTDQWDTVPAAQPCLITSAMKLITEGVTVIGVKAKDGDFTELQTLGKAGLAPYHDFEDVVPADVKAKVDEVVKQMEAGTLQTGVTL</sequence>
<evidence type="ECO:0000256" key="6">
    <source>
        <dbReference type="ARBA" id="ARBA00023288"/>
    </source>
</evidence>
<comment type="subcellular location">
    <subcellularLocation>
        <location evidence="1">Cell membrane</location>
        <topology evidence="1">Lipid-anchor</topology>
    </subcellularLocation>
</comment>
<dbReference type="EMBL" id="BAABGM010000016">
    <property type="protein sequence ID" value="GAA4409229.1"/>
    <property type="molecule type" value="Genomic_DNA"/>
</dbReference>
<keyword evidence="10" id="KW-1185">Reference proteome</keyword>
<evidence type="ECO:0000256" key="1">
    <source>
        <dbReference type="ARBA" id="ARBA00004193"/>
    </source>
</evidence>
<evidence type="ECO:0000259" key="8">
    <source>
        <dbReference type="Pfam" id="PF02608"/>
    </source>
</evidence>
<evidence type="ECO:0000313" key="9">
    <source>
        <dbReference type="EMBL" id="GAA4409229.1"/>
    </source>
</evidence>
<feature type="chain" id="PRO_5047045839" description="ABC transporter substrate-binding protein PnrA-like domain-containing protein" evidence="7">
    <location>
        <begin position="20"/>
        <end position="362"/>
    </location>
</feature>
<dbReference type="SUPFAM" id="SSF53822">
    <property type="entry name" value="Periplasmic binding protein-like I"/>
    <property type="match status" value="1"/>
</dbReference>
<dbReference type="CDD" id="cd06354">
    <property type="entry name" value="PBP1_PrnA-like"/>
    <property type="match status" value="1"/>
</dbReference>
<dbReference type="PANTHER" id="PTHR34296">
    <property type="entry name" value="TRANSCRIPTIONAL ACTIVATOR PROTEIN MED"/>
    <property type="match status" value="1"/>
</dbReference>
<dbReference type="Proteomes" id="UP001500945">
    <property type="component" value="Unassembled WGS sequence"/>
</dbReference>
<keyword evidence="4 7" id="KW-0732">Signal</keyword>
<feature type="signal peptide" evidence="7">
    <location>
        <begin position="1"/>
        <end position="19"/>
    </location>
</feature>
<dbReference type="PANTHER" id="PTHR34296:SF2">
    <property type="entry name" value="ABC TRANSPORTER GUANOSINE-BINDING PROTEIN NUPN"/>
    <property type="match status" value="1"/>
</dbReference>
<evidence type="ECO:0000256" key="4">
    <source>
        <dbReference type="ARBA" id="ARBA00022729"/>
    </source>
</evidence>
<reference evidence="10" key="1">
    <citation type="journal article" date="2019" name="Int. J. Syst. Evol. Microbiol.">
        <title>The Global Catalogue of Microorganisms (GCM) 10K type strain sequencing project: providing services to taxonomists for standard genome sequencing and annotation.</title>
        <authorList>
            <consortium name="The Broad Institute Genomics Platform"/>
            <consortium name="The Broad Institute Genome Sequencing Center for Infectious Disease"/>
            <person name="Wu L."/>
            <person name="Ma J."/>
        </authorList>
    </citation>
    <scope>NUCLEOTIDE SEQUENCE [LARGE SCALE GENOMIC DNA]</scope>
    <source>
        <strain evidence="10">JCM 17809</strain>
    </source>
</reference>
<gene>
    <name evidence="9" type="ORF">GCM10023168_27710</name>
</gene>
<comment type="caution">
    <text evidence="9">The sequence shown here is derived from an EMBL/GenBank/DDBJ whole genome shotgun (WGS) entry which is preliminary data.</text>
</comment>
<comment type="similarity">
    <text evidence="2">Belongs to the BMP lipoprotein family.</text>
</comment>